<evidence type="ECO:0000313" key="7">
    <source>
        <dbReference type="Proteomes" id="UP001632038"/>
    </source>
</evidence>
<sequence length="705" mass="81048">MGKHSRKNKKSSGDKSGESHKSSENSPRAHDKNTAIFILTSRELKDEGNRLFQKKDYEGAMLNYEKALSLLPRNHIDISYLRSNMAECYMQLGISEYPKAIHECNLSLEVTPKYSKALLKRARCYEALEKLDLALRDVGTVLKMEPNNLMAIEIAERVKKTIEKRDPRGNEFPIDSVLLSEFSETPPQTKALEKKARIKKIKNAETKKVDDGTSEDSAMTMTKEKKTEDKLVVEEEKISTVTVLTDEEPRRTLKLVFGEDIRWAQIPINCDVFELREIISVRFPRCKAVLIKYRDEEGDMLTITTTEELRLAESSVEHGFVKLYIVETSPDQDPFFNMVRKGEENDLDMKNITENGHVGKGKELGSESVCISDWIVQFAQVFKNHAGFDIDACDDLHEVGMKLSSNDMEETVTSDEAEGLFCTAEEKFQEMAASALFNWGNVHLSNARKMVYFAEDSSRESVLKRVKSAYNMAQTEYTKAGKRYEEALRFKPNFYEAVVALGQQQSEQAKFTWYYAVETNVDLETWPSRDVFELYNKAEENMEKGLQMWEDAEEQRVSELSQTNKIQDVLQKMNLDSFLKNVSADEAAEQAAKIQSQIHLLWGTMLYERSIMEFKLRLPTWQECLEIAVEKFELAGASTEIAIMIKNHCSNDIASEGLRFNIDEIVKVWNEKYEAKSWESNIQSFRLEPLLRRRVSKLNYTLEHA</sequence>
<comment type="caution">
    <text evidence="6">The sequence shown here is derived from an EMBL/GenBank/DDBJ whole genome shotgun (WGS) entry which is preliminary data.</text>
</comment>
<name>A0ABD3DMX8_9LAMI</name>
<keyword evidence="2 3" id="KW-0802">TPR repeat</keyword>
<dbReference type="PANTHER" id="PTHR46183:SF16">
    <property type="entry name" value="PROTEIN PHOX3"/>
    <property type="match status" value="1"/>
</dbReference>
<dbReference type="InterPro" id="IPR053793">
    <property type="entry name" value="PB1-like"/>
</dbReference>
<dbReference type="SMART" id="SM00666">
    <property type="entry name" value="PB1"/>
    <property type="match status" value="1"/>
</dbReference>
<dbReference type="PROSITE" id="PS50005">
    <property type="entry name" value="TPR"/>
    <property type="match status" value="2"/>
</dbReference>
<dbReference type="InterPro" id="IPR019734">
    <property type="entry name" value="TPR_rpt"/>
</dbReference>
<feature type="compositionally biased region" description="Basic residues" evidence="4">
    <location>
        <begin position="1"/>
        <end position="10"/>
    </location>
</feature>
<feature type="repeat" description="TPR" evidence="3">
    <location>
        <begin position="41"/>
        <end position="74"/>
    </location>
</feature>
<dbReference type="Pfam" id="PF00564">
    <property type="entry name" value="PB1"/>
    <property type="match status" value="1"/>
</dbReference>
<evidence type="ECO:0000313" key="6">
    <source>
        <dbReference type="EMBL" id="KAL3643036.1"/>
    </source>
</evidence>
<feature type="domain" description="PB1" evidence="5">
    <location>
        <begin position="250"/>
        <end position="328"/>
    </location>
</feature>
<dbReference type="InterPro" id="IPR000270">
    <property type="entry name" value="PB1_dom"/>
</dbReference>
<dbReference type="CDD" id="cd05992">
    <property type="entry name" value="PB1"/>
    <property type="match status" value="1"/>
</dbReference>
<organism evidence="6 7">
    <name type="scientific">Castilleja foliolosa</name>
    <dbReference type="NCBI Taxonomy" id="1961234"/>
    <lineage>
        <taxon>Eukaryota</taxon>
        <taxon>Viridiplantae</taxon>
        <taxon>Streptophyta</taxon>
        <taxon>Embryophyta</taxon>
        <taxon>Tracheophyta</taxon>
        <taxon>Spermatophyta</taxon>
        <taxon>Magnoliopsida</taxon>
        <taxon>eudicotyledons</taxon>
        <taxon>Gunneridae</taxon>
        <taxon>Pentapetalae</taxon>
        <taxon>asterids</taxon>
        <taxon>lamiids</taxon>
        <taxon>Lamiales</taxon>
        <taxon>Orobanchaceae</taxon>
        <taxon>Pedicularideae</taxon>
        <taxon>Castillejinae</taxon>
        <taxon>Castilleja</taxon>
    </lineage>
</organism>
<dbReference type="Proteomes" id="UP001632038">
    <property type="component" value="Unassembled WGS sequence"/>
</dbReference>
<dbReference type="PROSITE" id="PS51745">
    <property type="entry name" value="PB1"/>
    <property type="match status" value="1"/>
</dbReference>
<keyword evidence="7" id="KW-1185">Reference proteome</keyword>
<evidence type="ECO:0000256" key="2">
    <source>
        <dbReference type="ARBA" id="ARBA00022803"/>
    </source>
</evidence>
<reference evidence="7" key="1">
    <citation type="journal article" date="2024" name="IScience">
        <title>Strigolactones Initiate the Formation of Haustorium-like Structures in Castilleja.</title>
        <authorList>
            <person name="Buerger M."/>
            <person name="Peterson D."/>
            <person name="Chory J."/>
        </authorList>
    </citation>
    <scope>NUCLEOTIDE SEQUENCE [LARGE SCALE GENOMIC DNA]</scope>
</reference>
<feature type="compositionally biased region" description="Basic and acidic residues" evidence="4">
    <location>
        <begin position="11"/>
        <end position="32"/>
    </location>
</feature>
<dbReference type="SUPFAM" id="SSF48452">
    <property type="entry name" value="TPR-like"/>
    <property type="match status" value="1"/>
</dbReference>
<proteinExistence type="predicted"/>
<dbReference type="Gene3D" id="1.25.40.10">
    <property type="entry name" value="Tetratricopeptide repeat domain"/>
    <property type="match status" value="1"/>
</dbReference>
<dbReference type="PANTHER" id="PTHR46183">
    <property type="entry name" value="PROTEIN CLMP1"/>
    <property type="match status" value="1"/>
</dbReference>
<dbReference type="InterPro" id="IPR011990">
    <property type="entry name" value="TPR-like_helical_dom_sf"/>
</dbReference>
<dbReference type="AlphaFoldDB" id="A0ABD3DMX8"/>
<evidence type="ECO:0000256" key="1">
    <source>
        <dbReference type="ARBA" id="ARBA00022737"/>
    </source>
</evidence>
<dbReference type="SMART" id="SM00028">
    <property type="entry name" value="TPR"/>
    <property type="match status" value="3"/>
</dbReference>
<evidence type="ECO:0000256" key="4">
    <source>
        <dbReference type="SAM" id="MobiDB-lite"/>
    </source>
</evidence>
<gene>
    <name evidence="6" type="ORF">CASFOL_013851</name>
</gene>
<keyword evidence="1" id="KW-0677">Repeat</keyword>
<dbReference type="SUPFAM" id="SSF54277">
    <property type="entry name" value="CAD &amp; PB1 domains"/>
    <property type="match status" value="1"/>
</dbReference>
<feature type="repeat" description="TPR" evidence="3">
    <location>
        <begin position="115"/>
        <end position="148"/>
    </location>
</feature>
<accession>A0ABD3DMX8</accession>
<dbReference type="InterPro" id="IPR044517">
    <property type="entry name" value="PHOX1-4"/>
</dbReference>
<feature type="region of interest" description="Disordered" evidence="4">
    <location>
        <begin position="1"/>
        <end position="32"/>
    </location>
</feature>
<evidence type="ECO:0000256" key="3">
    <source>
        <dbReference type="PROSITE-ProRule" id="PRU00339"/>
    </source>
</evidence>
<dbReference type="Gene3D" id="3.10.20.90">
    <property type="entry name" value="Phosphatidylinositol 3-kinase Catalytic Subunit, Chain A, domain 1"/>
    <property type="match status" value="1"/>
</dbReference>
<dbReference type="EMBL" id="JAVIJP010000016">
    <property type="protein sequence ID" value="KAL3643036.1"/>
    <property type="molecule type" value="Genomic_DNA"/>
</dbReference>
<evidence type="ECO:0000259" key="5">
    <source>
        <dbReference type="PROSITE" id="PS51745"/>
    </source>
</evidence>
<protein>
    <recommendedName>
        <fullName evidence="5">PB1 domain-containing protein</fullName>
    </recommendedName>
</protein>